<dbReference type="Proteomes" id="UP000247078">
    <property type="component" value="Unassembled WGS sequence"/>
</dbReference>
<keyword evidence="3" id="KW-0804">Transcription</keyword>
<dbReference type="GO" id="GO:0003677">
    <property type="term" value="F:DNA binding"/>
    <property type="evidence" value="ECO:0007669"/>
    <property type="project" value="UniProtKB-UniRule"/>
</dbReference>
<proteinExistence type="predicted"/>
<evidence type="ECO:0000256" key="1">
    <source>
        <dbReference type="ARBA" id="ARBA00023015"/>
    </source>
</evidence>
<keyword evidence="2 4" id="KW-0238">DNA-binding</keyword>
<dbReference type="InterPro" id="IPR036388">
    <property type="entry name" value="WH-like_DNA-bd_sf"/>
</dbReference>
<dbReference type="InterPro" id="IPR016032">
    <property type="entry name" value="Sig_transdc_resp-reg_C-effctor"/>
</dbReference>
<dbReference type="SUPFAM" id="SSF46894">
    <property type="entry name" value="C-terminal effector domain of the bipartite response regulators"/>
    <property type="match status" value="1"/>
</dbReference>
<dbReference type="GO" id="GO:0006355">
    <property type="term" value="P:regulation of DNA-templated transcription"/>
    <property type="evidence" value="ECO:0007669"/>
    <property type="project" value="InterPro"/>
</dbReference>
<name>A0A855YDR7_9BACL</name>
<evidence type="ECO:0000313" key="7">
    <source>
        <dbReference type="Proteomes" id="UP000247078"/>
    </source>
</evidence>
<comment type="caution">
    <text evidence="6">The sequence shown here is derived from an EMBL/GenBank/DDBJ whole genome shotgun (WGS) entry which is preliminary data.</text>
</comment>
<dbReference type="InterPro" id="IPR001867">
    <property type="entry name" value="OmpR/PhoB-type_DNA-bd"/>
</dbReference>
<dbReference type="AlphaFoldDB" id="A0A855YDR7"/>
<organism evidence="6 7">
    <name type="scientific">Paenibacillus pabuli</name>
    <dbReference type="NCBI Taxonomy" id="1472"/>
    <lineage>
        <taxon>Bacteria</taxon>
        <taxon>Bacillati</taxon>
        <taxon>Bacillota</taxon>
        <taxon>Bacilli</taxon>
        <taxon>Bacillales</taxon>
        <taxon>Paenibacillaceae</taxon>
        <taxon>Paenibacillus</taxon>
    </lineage>
</organism>
<evidence type="ECO:0000313" key="6">
    <source>
        <dbReference type="EMBL" id="PWW43400.1"/>
    </source>
</evidence>
<evidence type="ECO:0000256" key="4">
    <source>
        <dbReference type="PROSITE-ProRule" id="PRU01091"/>
    </source>
</evidence>
<dbReference type="SMART" id="SM00862">
    <property type="entry name" value="Trans_reg_C"/>
    <property type="match status" value="1"/>
</dbReference>
<feature type="domain" description="OmpR/PhoB-type" evidence="5">
    <location>
        <begin position="7"/>
        <end position="106"/>
    </location>
</feature>
<dbReference type="Pfam" id="PF00486">
    <property type="entry name" value="Trans_reg_C"/>
    <property type="match status" value="1"/>
</dbReference>
<keyword evidence="1" id="KW-0805">Transcription regulation</keyword>
<evidence type="ECO:0000256" key="2">
    <source>
        <dbReference type="ARBA" id="ARBA00023125"/>
    </source>
</evidence>
<accession>A0A855YDR7</accession>
<protein>
    <submittedName>
        <fullName evidence="6">Transcriptional regulator</fullName>
    </submittedName>
</protein>
<evidence type="ECO:0000256" key="3">
    <source>
        <dbReference type="ARBA" id="ARBA00023163"/>
    </source>
</evidence>
<evidence type="ECO:0000259" key="5">
    <source>
        <dbReference type="PROSITE" id="PS51755"/>
    </source>
</evidence>
<dbReference type="PROSITE" id="PS51755">
    <property type="entry name" value="OMPR_PHOB"/>
    <property type="match status" value="1"/>
</dbReference>
<gene>
    <name evidence="6" type="ORF">DET56_103448</name>
</gene>
<dbReference type="EMBL" id="QGTZ01000003">
    <property type="protein sequence ID" value="PWW43400.1"/>
    <property type="molecule type" value="Genomic_DNA"/>
</dbReference>
<sequence>MDILSTKPIILDNHCYIDIDQSILMKNGLPFSLSRLELRLLQRLAYNLDETVPLLSIYKFMWLSEENIDLHLLYVYINRVRKKIEDHPRKPRFIISVRGTGYMLRSYSSDKS</sequence>
<dbReference type="GO" id="GO:0000160">
    <property type="term" value="P:phosphorelay signal transduction system"/>
    <property type="evidence" value="ECO:0007669"/>
    <property type="project" value="InterPro"/>
</dbReference>
<dbReference type="Gene3D" id="1.10.10.10">
    <property type="entry name" value="Winged helix-like DNA-binding domain superfamily/Winged helix DNA-binding domain"/>
    <property type="match status" value="1"/>
</dbReference>
<feature type="DNA-binding region" description="OmpR/PhoB-type" evidence="4">
    <location>
        <begin position="7"/>
        <end position="106"/>
    </location>
</feature>
<reference evidence="6 7" key="1">
    <citation type="submission" date="2018-05" db="EMBL/GenBank/DDBJ databases">
        <title>Freshwater and sediment microbial communities from various areas in North America, analyzing microbe dynamics in response to fracking.</title>
        <authorList>
            <person name="Lamendella R."/>
        </authorList>
    </citation>
    <scope>NUCLEOTIDE SEQUENCE [LARGE SCALE GENOMIC DNA]</scope>
    <source>
        <strain evidence="6 7">DB-3</strain>
    </source>
</reference>